<gene>
    <name evidence="1" type="ordered locus">Sama_2023</name>
</gene>
<dbReference type="OrthoDB" id="6271555at2"/>
<dbReference type="AlphaFoldDB" id="A1S772"/>
<dbReference type="KEGG" id="saz:Sama_2023"/>
<keyword evidence="2" id="KW-1185">Reference proteome</keyword>
<reference evidence="1 2" key="1">
    <citation type="submission" date="2006-12" db="EMBL/GenBank/DDBJ databases">
        <title>Complete sequence of Shewanella amazonensis SB2B.</title>
        <authorList>
            <consortium name="US DOE Joint Genome Institute"/>
            <person name="Copeland A."/>
            <person name="Lucas S."/>
            <person name="Lapidus A."/>
            <person name="Barry K."/>
            <person name="Detter J.C."/>
            <person name="Glavina del Rio T."/>
            <person name="Hammon N."/>
            <person name="Israni S."/>
            <person name="Dalin E."/>
            <person name="Tice H."/>
            <person name="Pitluck S."/>
            <person name="Munk A.C."/>
            <person name="Brettin T."/>
            <person name="Bruce D."/>
            <person name="Han C."/>
            <person name="Tapia R."/>
            <person name="Gilna P."/>
            <person name="Schmutz J."/>
            <person name="Larimer F."/>
            <person name="Land M."/>
            <person name="Hauser L."/>
            <person name="Kyrpides N."/>
            <person name="Mikhailova N."/>
            <person name="Fredrickson J."/>
            <person name="Richardson P."/>
        </authorList>
    </citation>
    <scope>NUCLEOTIDE SEQUENCE [LARGE SCALE GENOMIC DNA]</scope>
    <source>
        <strain evidence="2">ATCC BAA-1098 / SB2B</strain>
    </source>
</reference>
<organism evidence="1 2">
    <name type="scientific">Shewanella amazonensis (strain ATCC BAA-1098 / SB2B)</name>
    <dbReference type="NCBI Taxonomy" id="326297"/>
    <lineage>
        <taxon>Bacteria</taxon>
        <taxon>Pseudomonadati</taxon>
        <taxon>Pseudomonadota</taxon>
        <taxon>Gammaproteobacteria</taxon>
        <taxon>Alteromonadales</taxon>
        <taxon>Shewanellaceae</taxon>
        <taxon>Shewanella</taxon>
    </lineage>
</organism>
<accession>A1S772</accession>
<sequence>MVISHSQGKLILAQTELLCRLNGGVQLRALMDDIRLLADAKLLIADAGAVSWTLILDDDEQLDAIAAFYGLEKDKR</sequence>
<proteinExistence type="predicted"/>
<dbReference type="eggNOG" id="ENOG502ZUTC">
    <property type="taxonomic scope" value="Bacteria"/>
</dbReference>
<protein>
    <submittedName>
        <fullName evidence="1">Uncharacterized protein</fullName>
    </submittedName>
</protein>
<evidence type="ECO:0000313" key="2">
    <source>
        <dbReference type="Proteomes" id="UP000009175"/>
    </source>
</evidence>
<dbReference type="STRING" id="326297.Sama_2023"/>
<dbReference type="RefSeq" id="WP_011760136.1">
    <property type="nucleotide sequence ID" value="NC_008700.1"/>
</dbReference>
<dbReference type="Proteomes" id="UP000009175">
    <property type="component" value="Chromosome"/>
</dbReference>
<evidence type="ECO:0000313" key="1">
    <source>
        <dbReference type="EMBL" id="ABM00229.1"/>
    </source>
</evidence>
<name>A1S772_SHEAM</name>
<dbReference type="EMBL" id="CP000507">
    <property type="protein sequence ID" value="ABM00229.1"/>
    <property type="molecule type" value="Genomic_DNA"/>
</dbReference>
<dbReference type="InterPro" id="IPR021811">
    <property type="entry name" value="DUF3389"/>
</dbReference>
<dbReference type="Pfam" id="PF11869">
    <property type="entry name" value="DUF3389"/>
    <property type="match status" value="1"/>
</dbReference>
<dbReference type="HOGENOM" id="CLU_197539_0_0_6"/>